<keyword evidence="5" id="KW-0133">Cell shape</keyword>
<name>A0A553WHR5_9SPHN</name>
<dbReference type="PANTHER" id="PTHR30474">
    <property type="entry name" value="CELL CYCLE PROTEIN"/>
    <property type="match status" value="1"/>
</dbReference>
<feature type="transmembrane region" description="Helical" evidence="16">
    <location>
        <begin position="152"/>
        <end position="169"/>
    </location>
</feature>
<evidence type="ECO:0000256" key="10">
    <source>
        <dbReference type="ARBA" id="ARBA00033270"/>
    </source>
</evidence>
<gene>
    <name evidence="17" type="ORF">FOM92_02090</name>
</gene>
<dbReference type="GO" id="GO:0008955">
    <property type="term" value="F:peptidoglycan glycosyltransferase activity"/>
    <property type="evidence" value="ECO:0007669"/>
    <property type="project" value="UniProtKB-EC"/>
</dbReference>
<evidence type="ECO:0000256" key="13">
    <source>
        <dbReference type="ARBA" id="ARBA00041418"/>
    </source>
</evidence>
<dbReference type="PANTHER" id="PTHR30474:SF2">
    <property type="entry name" value="PEPTIDOGLYCAN GLYCOSYLTRANSFERASE FTSW-RELATED"/>
    <property type="match status" value="1"/>
</dbReference>
<dbReference type="GO" id="GO:0008360">
    <property type="term" value="P:regulation of cell shape"/>
    <property type="evidence" value="ECO:0007669"/>
    <property type="project" value="UniProtKB-KW"/>
</dbReference>
<keyword evidence="8 16" id="KW-0472">Membrane</keyword>
<feature type="transmembrane region" description="Helical" evidence="16">
    <location>
        <begin position="43"/>
        <end position="62"/>
    </location>
</feature>
<comment type="subcellular location">
    <subcellularLocation>
        <location evidence="1">Membrane</location>
        <topology evidence="1">Multi-pass membrane protein</topology>
    </subcellularLocation>
</comment>
<evidence type="ECO:0000256" key="14">
    <source>
        <dbReference type="ARBA" id="ARBA00044770"/>
    </source>
</evidence>
<feature type="transmembrane region" description="Helical" evidence="16">
    <location>
        <begin position="176"/>
        <end position="193"/>
    </location>
</feature>
<evidence type="ECO:0000256" key="3">
    <source>
        <dbReference type="ARBA" id="ARBA00022679"/>
    </source>
</evidence>
<dbReference type="GO" id="GO:0032153">
    <property type="term" value="C:cell division site"/>
    <property type="evidence" value="ECO:0007669"/>
    <property type="project" value="TreeGrafter"/>
</dbReference>
<keyword evidence="7 16" id="KW-1133">Transmembrane helix</keyword>
<evidence type="ECO:0000256" key="16">
    <source>
        <dbReference type="SAM" id="Phobius"/>
    </source>
</evidence>
<keyword evidence="3" id="KW-0808">Transferase</keyword>
<accession>A0A553WHR5</accession>
<evidence type="ECO:0000256" key="11">
    <source>
        <dbReference type="ARBA" id="ARBA00038053"/>
    </source>
</evidence>
<proteinExistence type="inferred from homology"/>
<evidence type="ECO:0000256" key="5">
    <source>
        <dbReference type="ARBA" id="ARBA00022960"/>
    </source>
</evidence>
<protein>
    <recommendedName>
        <fullName evidence="12">Probable peptidoglycan glycosyltransferase FtsW</fullName>
        <ecNumber evidence="14">2.4.99.28</ecNumber>
    </recommendedName>
    <alternativeName>
        <fullName evidence="13">Cell division protein FtsW</fullName>
    </alternativeName>
    <alternativeName>
        <fullName evidence="10">Cell wall polymerase</fullName>
    </alternativeName>
    <alternativeName>
        <fullName evidence="9">Peptidoglycan polymerase</fullName>
    </alternativeName>
</protein>
<comment type="catalytic activity">
    <reaction evidence="15">
        <text>[GlcNAc-(1-&gt;4)-Mur2Ac(oyl-L-Ala-gamma-D-Glu-L-Lys-D-Ala-D-Ala)](n)-di-trans,octa-cis-undecaprenyl diphosphate + beta-D-GlcNAc-(1-&gt;4)-Mur2Ac(oyl-L-Ala-gamma-D-Glu-L-Lys-D-Ala-D-Ala)-di-trans,octa-cis-undecaprenyl diphosphate = [GlcNAc-(1-&gt;4)-Mur2Ac(oyl-L-Ala-gamma-D-Glu-L-Lys-D-Ala-D-Ala)](n+1)-di-trans,octa-cis-undecaprenyl diphosphate + di-trans,octa-cis-undecaprenyl diphosphate + H(+)</text>
        <dbReference type="Rhea" id="RHEA:23708"/>
        <dbReference type="Rhea" id="RHEA-COMP:9602"/>
        <dbReference type="Rhea" id="RHEA-COMP:9603"/>
        <dbReference type="ChEBI" id="CHEBI:15378"/>
        <dbReference type="ChEBI" id="CHEBI:58405"/>
        <dbReference type="ChEBI" id="CHEBI:60033"/>
        <dbReference type="ChEBI" id="CHEBI:78435"/>
        <dbReference type="EC" id="2.4.99.28"/>
    </reaction>
</comment>
<evidence type="ECO:0000256" key="15">
    <source>
        <dbReference type="ARBA" id="ARBA00049902"/>
    </source>
</evidence>
<evidence type="ECO:0000313" key="18">
    <source>
        <dbReference type="Proteomes" id="UP000320160"/>
    </source>
</evidence>
<evidence type="ECO:0000256" key="8">
    <source>
        <dbReference type="ARBA" id="ARBA00023136"/>
    </source>
</evidence>
<dbReference type="EMBL" id="VKKU01000001">
    <property type="protein sequence ID" value="TSB04247.1"/>
    <property type="molecule type" value="Genomic_DNA"/>
</dbReference>
<sequence>MSGDRGEVPWVLAAKTGKIGFANRLGRGDRSPLGVWFWELDRVLLSLMIVLIAIGLLSVAAASPAGAQRLSSSTTQLNSLYFFYRQLMWVIVGVPLMLVVSMYPREQARRFAVVGFCIFFVLLALVPVLGREVNGSQRWIGAGFAGLQPSEFLKPFFAVTMAWIISWRLKDPTLPVRLLSSIATGLVCVFLMAQPDLGQTILFAGTWFALMMVSGVPASRLWAMVIGGLVGMILAYNFYPVATQRIDAWIFGTEGLTHDKMALATLTSGGFIGVGPGLGTKKYTLPEGHTDYIFSVIGEEFGLLACMVIAILYFAILVRIIIRLLDEKDQFVVLAVTGLGAQFCGQAMINMAVNLGVFPSKGMTLPFISYGGSSILALSITCGLILALTKRNPYLDRSLYMVKGQTP</sequence>
<evidence type="ECO:0000256" key="9">
    <source>
        <dbReference type="ARBA" id="ARBA00032370"/>
    </source>
</evidence>
<evidence type="ECO:0000256" key="2">
    <source>
        <dbReference type="ARBA" id="ARBA00022676"/>
    </source>
</evidence>
<dbReference type="InterPro" id="IPR001182">
    <property type="entry name" value="FtsW/RodA"/>
</dbReference>
<evidence type="ECO:0000313" key="17">
    <source>
        <dbReference type="EMBL" id="TSB04247.1"/>
    </source>
</evidence>
<keyword evidence="2" id="KW-0328">Glycosyltransferase</keyword>
<feature type="transmembrane region" description="Helical" evidence="16">
    <location>
        <begin position="199"/>
        <end position="216"/>
    </location>
</feature>
<feature type="transmembrane region" description="Helical" evidence="16">
    <location>
        <begin position="331"/>
        <end position="355"/>
    </location>
</feature>
<feature type="transmembrane region" description="Helical" evidence="16">
    <location>
        <begin position="367"/>
        <end position="388"/>
    </location>
</feature>
<dbReference type="Proteomes" id="UP000320160">
    <property type="component" value="Unassembled WGS sequence"/>
</dbReference>
<dbReference type="GO" id="GO:0051301">
    <property type="term" value="P:cell division"/>
    <property type="evidence" value="ECO:0007669"/>
    <property type="project" value="UniProtKB-KW"/>
</dbReference>
<evidence type="ECO:0000256" key="6">
    <source>
        <dbReference type="ARBA" id="ARBA00022984"/>
    </source>
</evidence>
<feature type="transmembrane region" description="Helical" evidence="16">
    <location>
        <begin position="111"/>
        <end position="129"/>
    </location>
</feature>
<dbReference type="GO" id="GO:0009252">
    <property type="term" value="P:peptidoglycan biosynthetic process"/>
    <property type="evidence" value="ECO:0007669"/>
    <property type="project" value="UniProtKB-KW"/>
</dbReference>
<feature type="transmembrane region" description="Helical" evidence="16">
    <location>
        <begin position="221"/>
        <end position="239"/>
    </location>
</feature>
<feature type="transmembrane region" description="Helical" evidence="16">
    <location>
        <begin position="82"/>
        <end position="104"/>
    </location>
</feature>
<dbReference type="GO" id="GO:0015648">
    <property type="term" value="F:lipid-linked peptidoglycan transporter activity"/>
    <property type="evidence" value="ECO:0007669"/>
    <property type="project" value="TreeGrafter"/>
</dbReference>
<keyword evidence="17" id="KW-0132">Cell division</keyword>
<dbReference type="Pfam" id="PF01098">
    <property type="entry name" value="FTSW_RODA_SPOVE"/>
    <property type="match status" value="1"/>
</dbReference>
<dbReference type="OrthoDB" id="9768187at2"/>
<keyword evidence="6" id="KW-0573">Peptidoglycan synthesis</keyword>
<dbReference type="RefSeq" id="WP_143775119.1">
    <property type="nucleotide sequence ID" value="NZ_OZ260107.1"/>
</dbReference>
<comment type="similarity">
    <text evidence="11">Belongs to the SEDS family. FtsW subfamily.</text>
</comment>
<dbReference type="EC" id="2.4.99.28" evidence="14"/>
<evidence type="ECO:0000256" key="7">
    <source>
        <dbReference type="ARBA" id="ARBA00022989"/>
    </source>
</evidence>
<dbReference type="AlphaFoldDB" id="A0A553WHR5"/>
<keyword evidence="17" id="KW-0131">Cell cycle</keyword>
<evidence type="ECO:0000256" key="4">
    <source>
        <dbReference type="ARBA" id="ARBA00022692"/>
    </source>
</evidence>
<evidence type="ECO:0000256" key="12">
    <source>
        <dbReference type="ARBA" id="ARBA00041185"/>
    </source>
</evidence>
<reference evidence="17 18" key="1">
    <citation type="submission" date="2019-07" db="EMBL/GenBank/DDBJ databases">
        <authorList>
            <person name="Park M."/>
        </authorList>
    </citation>
    <scope>NUCLEOTIDE SEQUENCE [LARGE SCALE GENOMIC DNA]</scope>
    <source>
        <strain evidence="17 18">KCTC32445</strain>
    </source>
</reference>
<feature type="transmembrane region" description="Helical" evidence="16">
    <location>
        <begin position="301"/>
        <end position="322"/>
    </location>
</feature>
<keyword evidence="18" id="KW-1185">Reference proteome</keyword>
<evidence type="ECO:0000256" key="1">
    <source>
        <dbReference type="ARBA" id="ARBA00004141"/>
    </source>
</evidence>
<organism evidence="17 18">
    <name type="scientific">Sphingorhabdus contaminans</name>
    <dbReference type="NCBI Taxonomy" id="1343899"/>
    <lineage>
        <taxon>Bacteria</taxon>
        <taxon>Pseudomonadati</taxon>
        <taxon>Pseudomonadota</taxon>
        <taxon>Alphaproteobacteria</taxon>
        <taxon>Sphingomonadales</taxon>
        <taxon>Sphingomonadaceae</taxon>
        <taxon>Sphingorhabdus</taxon>
    </lineage>
</organism>
<comment type="caution">
    <text evidence="17">The sequence shown here is derived from an EMBL/GenBank/DDBJ whole genome shotgun (WGS) entry which is preliminary data.</text>
</comment>
<dbReference type="GO" id="GO:0005886">
    <property type="term" value="C:plasma membrane"/>
    <property type="evidence" value="ECO:0007669"/>
    <property type="project" value="TreeGrafter"/>
</dbReference>
<keyword evidence="4 16" id="KW-0812">Transmembrane</keyword>